<evidence type="ECO:0000256" key="4">
    <source>
        <dbReference type="ARBA" id="ARBA00023242"/>
    </source>
</evidence>
<dbReference type="Pfam" id="PF01285">
    <property type="entry name" value="TEA"/>
    <property type="match status" value="1"/>
</dbReference>
<evidence type="ECO:0000256" key="1">
    <source>
        <dbReference type="ARBA" id="ARBA00004123"/>
    </source>
</evidence>
<dbReference type="InterPro" id="IPR000818">
    <property type="entry name" value="TEA/ATTS_dom"/>
</dbReference>
<organism evidence="7 8">
    <name type="scientific">Acrobeloides nanus</name>
    <dbReference type="NCBI Taxonomy" id="290746"/>
    <lineage>
        <taxon>Eukaryota</taxon>
        <taxon>Metazoa</taxon>
        <taxon>Ecdysozoa</taxon>
        <taxon>Nematoda</taxon>
        <taxon>Chromadorea</taxon>
        <taxon>Rhabditida</taxon>
        <taxon>Tylenchina</taxon>
        <taxon>Cephalobomorpha</taxon>
        <taxon>Cephaloboidea</taxon>
        <taxon>Cephalobidae</taxon>
        <taxon>Acrobeloides</taxon>
    </lineage>
</organism>
<comment type="subcellular location">
    <subcellularLocation>
        <location evidence="1">Nucleus</location>
    </subcellularLocation>
</comment>
<dbReference type="PRINTS" id="PR00065">
    <property type="entry name" value="TEADOMAIN"/>
</dbReference>
<proteinExistence type="predicted"/>
<evidence type="ECO:0000259" key="6">
    <source>
        <dbReference type="PROSITE" id="PS51088"/>
    </source>
</evidence>
<feature type="DNA-binding region" description="TEA" evidence="5">
    <location>
        <begin position="12"/>
        <end position="86"/>
    </location>
</feature>
<dbReference type="PANTHER" id="PTHR11834:SF0">
    <property type="entry name" value="PROTEIN SCALLOPED"/>
    <property type="match status" value="1"/>
</dbReference>
<evidence type="ECO:0000256" key="5">
    <source>
        <dbReference type="PROSITE-ProRule" id="PRU00505"/>
    </source>
</evidence>
<sequence>MSYKRILSTIKEEEDDEIWTPDIEEALEEALVLYPVGKRKIKLNDGKIYGRNFLLSLHIEKKCGKPRTTNQIASHLQVLMLRKKAKLEKLQKHLAINGLIAPGIFCNELLGLTDFGAVKFLRLKENHDSEQYFTDIM</sequence>
<dbReference type="InterPro" id="IPR050937">
    <property type="entry name" value="TEC1_TEAD_TF"/>
</dbReference>
<evidence type="ECO:0000256" key="2">
    <source>
        <dbReference type="ARBA" id="ARBA00023015"/>
    </source>
</evidence>
<dbReference type="Proteomes" id="UP000887540">
    <property type="component" value="Unplaced"/>
</dbReference>
<dbReference type="GO" id="GO:0005634">
    <property type="term" value="C:nucleus"/>
    <property type="evidence" value="ECO:0007669"/>
    <property type="project" value="UniProtKB-SubCell"/>
</dbReference>
<protein>
    <submittedName>
        <fullName evidence="8">TEA domain-containing protein</fullName>
    </submittedName>
</protein>
<keyword evidence="3" id="KW-0804">Transcription</keyword>
<keyword evidence="2" id="KW-0805">Transcription regulation</keyword>
<dbReference type="WBParaSite" id="ACRNAN_scaffold719.g30854.t1">
    <property type="protein sequence ID" value="ACRNAN_scaffold719.g30854.t1"/>
    <property type="gene ID" value="ACRNAN_scaffold719.g30854"/>
</dbReference>
<dbReference type="InterPro" id="IPR038096">
    <property type="entry name" value="TEA/ATTS_sf"/>
</dbReference>
<dbReference type="GO" id="GO:0000981">
    <property type="term" value="F:DNA-binding transcription factor activity, RNA polymerase II-specific"/>
    <property type="evidence" value="ECO:0007669"/>
    <property type="project" value="TreeGrafter"/>
</dbReference>
<evidence type="ECO:0000313" key="7">
    <source>
        <dbReference type="Proteomes" id="UP000887540"/>
    </source>
</evidence>
<dbReference type="PANTHER" id="PTHR11834">
    <property type="entry name" value="TRANSCRIPTIONAL ENHANCER FACTOR TEF RELATED"/>
    <property type="match status" value="1"/>
</dbReference>
<dbReference type="SMART" id="SM00426">
    <property type="entry name" value="TEA"/>
    <property type="match status" value="1"/>
</dbReference>
<dbReference type="GO" id="GO:0005667">
    <property type="term" value="C:transcription regulator complex"/>
    <property type="evidence" value="ECO:0007669"/>
    <property type="project" value="TreeGrafter"/>
</dbReference>
<keyword evidence="4" id="KW-0539">Nucleus</keyword>
<feature type="domain" description="TEA" evidence="6">
    <location>
        <begin position="12"/>
        <end position="86"/>
    </location>
</feature>
<dbReference type="AlphaFoldDB" id="A0A914EE42"/>
<reference evidence="8" key="1">
    <citation type="submission" date="2022-11" db="UniProtKB">
        <authorList>
            <consortium name="WormBaseParasite"/>
        </authorList>
    </citation>
    <scope>IDENTIFICATION</scope>
</reference>
<keyword evidence="7" id="KW-1185">Reference proteome</keyword>
<evidence type="ECO:0000256" key="3">
    <source>
        <dbReference type="ARBA" id="ARBA00023163"/>
    </source>
</evidence>
<accession>A0A914EE42</accession>
<evidence type="ECO:0000313" key="8">
    <source>
        <dbReference type="WBParaSite" id="ACRNAN_scaffold719.g30854.t1"/>
    </source>
</evidence>
<dbReference type="PROSITE" id="PS51088">
    <property type="entry name" value="TEA_2"/>
    <property type="match status" value="1"/>
</dbReference>
<dbReference type="Gene3D" id="6.10.20.40">
    <property type="entry name" value="TEA/ATTS domain"/>
    <property type="match status" value="1"/>
</dbReference>
<name>A0A914EE42_9BILA</name>
<dbReference type="GO" id="GO:0000978">
    <property type="term" value="F:RNA polymerase II cis-regulatory region sequence-specific DNA binding"/>
    <property type="evidence" value="ECO:0007669"/>
    <property type="project" value="TreeGrafter"/>
</dbReference>